<dbReference type="InterPro" id="IPR022159">
    <property type="entry name" value="STIP/TFIP11_N"/>
</dbReference>
<dbReference type="OrthoDB" id="29523at2759"/>
<dbReference type="EMBL" id="MVGT01000900">
    <property type="protein sequence ID" value="OVA15144.1"/>
    <property type="molecule type" value="Genomic_DNA"/>
</dbReference>
<evidence type="ECO:0000313" key="3">
    <source>
        <dbReference type="EMBL" id="OVA15144.1"/>
    </source>
</evidence>
<dbReference type="InterPro" id="IPR045211">
    <property type="entry name" value="TFP11/STIP/Ntr1"/>
</dbReference>
<organism evidence="3 4">
    <name type="scientific">Macleaya cordata</name>
    <name type="common">Five-seeded plume-poppy</name>
    <name type="synonym">Bocconia cordata</name>
    <dbReference type="NCBI Taxonomy" id="56857"/>
    <lineage>
        <taxon>Eukaryota</taxon>
        <taxon>Viridiplantae</taxon>
        <taxon>Streptophyta</taxon>
        <taxon>Embryophyta</taxon>
        <taxon>Tracheophyta</taxon>
        <taxon>Spermatophyta</taxon>
        <taxon>Magnoliopsida</taxon>
        <taxon>Ranunculales</taxon>
        <taxon>Papaveraceae</taxon>
        <taxon>Papaveroideae</taxon>
        <taxon>Macleaya</taxon>
    </lineage>
</organism>
<feature type="compositionally biased region" description="Basic and acidic residues" evidence="1">
    <location>
        <begin position="156"/>
        <end position="172"/>
    </location>
</feature>
<gene>
    <name evidence="3" type="ORF">BVC80_8311g9</name>
</gene>
<dbReference type="Proteomes" id="UP000195402">
    <property type="component" value="Unassembled WGS sequence"/>
</dbReference>
<sequence length="179" mass="20172">MDEYQHMERFGMENDYEDGQWIGGEFYYKKRKEKNKHFQTKDDVLYGVFADDSDSHADEDSSSKRRKGGLSSKKYNLTKPVNFVSTGTVMPNQEIDHKEDTTTTKKQEEGEGEEKGVEEGKSGLGGGGGIEGVQQRREREREKLKSAKKSQSQAGGRRESESGDVGEFEKHMKGIGMTS</sequence>
<keyword evidence="4" id="KW-1185">Reference proteome</keyword>
<feature type="compositionally biased region" description="Basic and acidic residues" evidence="1">
    <location>
        <begin position="94"/>
        <end position="121"/>
    </location>
</feature>
<evidence type="ECO:0000313" key="4">
    <source>
        <dbReference type="Proteomes" id="UP000195402"/>
    </source>
</evidence>
<dbReference type="PANTHER" id="PTHR23329">
    <property type="entry name" value="TUFTELIN-INTERACTING PROTEIN 11-RELATED"/>
    <property type="match status" value="1"/>
</dbReference>
<name>A0A200QXC4_MACCD</name>
<proteinExistence type="predicted"/>
<dbReference type="Pfam" id="PF12457">
    <property type="entry name" value="TIP_N"/>
    <property type="match status" value="1"/>
</dbReference>
<dbReference type="GO" id="GO:0000390">
    <property type="term" value="P:spliceosomal complex disassembly"/>
    <property type="evidence" value="ECO:0007669"/>
    <property type="project" value="InterPro"/>
</dbReference>
<dbReference type="InParanoid" id="A0A200QXC4"/>
<feature type="compositionally biased region" description="Basic and acidic residues" evidence="1">
    <location>
        <begin position="134"/>
        <end position="145"/>
    </location>
</feature>
<feature type="region of interest" description="Disordered" evidence="1">
    <location>
        <begin position="42"/>
        <end position="179"/>
    </location>
</feature>
<dbReference type="AlphaFoldDB" id="A0A200QXC4"/>
<feature type="domain" description="Tuftelin interacting protein N-terminal" evidence="2">
    <location>
        <begin position="6"/>
        <end position="111"/>
    </location>
</feature>
<feature type="compositionally biased region" description="Basic and acidic residues" evidence="1">
    <location>
        <begin position="53"/>
        <end position="63"/>
    </location>
</feature>
<evidence type="ECO:0000256" key="1">
    <source>
        <dbReference type="SAM" id="MobiDB-lite"/>
    </source>
</evidence>
<feature type="compositionally biased region" description="Gly residues" evidence="1">
    <location>
        <begin position="122"/>
        <end position="131"/>
    </location>
</feature>
<dbReference type="PANTHER" id="PTHR23329:SF1">
    <property type="entry name" value="TUFTELIN-INTERACTING PROTEIN 11"/>
    <property type="match status" value="1"/>
</dbReference>
<dbReference type="STRING" id="56857.A0A200QXC4"/>
<evidence type="ECO:0000259" key="2">
    <source>
        <dbReference type="Pfam" id="PF12457"/>
    </source>
</evidence>
<comment type="caution">
    <text evidence="3">The sequence shown here is derived from an EMBL/GenBank/DDBJ whole genome shotgun (WGS) entry which is preliminary data.</text>
</comment>
<reference evidence="3 4" key="1">
    <citation type="journal article" date="2017" name="Mol. Plant">
        <title>The Genome of Medicinal Plant Macleaya cordata Provides New Insights into Benzylisoquinoline Alkaloids Metabolism.</title>
        <authorList>
            <person name="Liu X."/>
            <person name="Liu Y."/>
            <person name="Huang P."/>
            <person name="Ma Y."/>
            <person name="Qing Z."/>
            <person name="Tang Q."/>
            <person name="Cao H."/>
            <person name="Cheng P."/>
            <person name="Zheng Y."/>
            <person name="Yuan Z."/>
            <person name="Zhou Y."/>
            <person name="Liu J."/>
            <person name="Tang Z."/>
            <person name="Zhuo Y."/>
            <person name="Zhang Y."/>
            <person name="Yu L."/>
            <person name="Huang J."/>
            <person name="Yang P."/>
            <person name="Peng Q."/>
            <person name="Zhang J."/>
            <person name="Jiang W."/>
            <person name="Zhang Z."/>
            <person name="Lin K."/>
            <person name="Ro D.K."/>
            <person name="Chen X."/>
            <person name="Xiong X."/>
            <person name="Shang Y."/>
            <person name="Huang S."/>
            <person name="Zeng J."/>
        </authorList>
    </citation>
    <scope>NUCLEOTIDE SEQUENCE [LARGE SCALE GENOMIC DNA]</scope>
    <source>
        <strain evidence="4">cv. BLH2017</strain>
        <tissue evidence="3">Root</tissue>
    </source>
</reference>
<protein>
    <submittedName>
        <fullName evidence="3">Tuftelin interacting protein N-terminal</fullName>
    </submittedName>
</protein>
<accession>A0A200QXC4</accession>
<dbReference type="GO" id="GO:0071008">
    <property type="term" value="C:U2-type post-mRNA release spliceosomal complex"/>
    <property type="evidence" value="ECO:0007669"/>
    <property type="project" value="TreeGrafter"/>
</dbReference>